<reference evidence="3" key="1">
    <citation type="submission" date="2022-10" db="EMBL/GenBank/DDBJ databases">
        <title>Genome assembly of Pristionchus species.</title>
        <authorList>
            <person name="Yoshida K."/>
            <person name="Sommer R.J."/>
        </authorList>
    </citation>
    <scope>NUCLEOTIDE SEQUENCE [LARGE SCALE GENOMIC DNA]</scope>
    <source>
        <strain evidence="3">RS5460</strain>
    </source>
</reference>
<feature type="transmembrane region" description="Helical" evidence="1">
    <location>
        <begin position="136"/>
        <end position="160"/>
    </location>
</feature>
<feature type="transmembrane region" description="Helical" evidence="1">
    <location>
        <begin position="91"/>
        <end position="116"/>
    </location>
</feature>
<evidence type="ECO:0000313" key="3">
    <source>
        <dbReference type="Proteomes" id="UP001328107"/>
    </source>
</evidence>
<proteinExistence type="predicted"/>
<feature type="transmembrane region" description="Helical" evidence="1">
    <location>
        <begin position="166"/>
        <end position="191"/>
    </location>
</feature>
<name>A0AAN5D748_9BILA</name>
<accession>A0AAN5D748</accession>
<sequence>NYLIWVPKYAFEHNPVVFSSLYIFEILMIFAQLTAEPFLIYRMYHTRPLHRNIRLIIVCCISFTGLSSVCRLVLLFFQFKRISPVESDEASVVLLASLGREVGLGVLVVMPLDVAVERMVATWKWIWYEKESTDTVWVFIGILLFSLSVALLNGFCYIYDADFFRYIAVALFDLFVEGFYVSISVFFWHFVPKLRPKKRRLNAIDAAQEGNQYFDWLSRNLNRM</sequence>
<organism evidence="2 3">
    <name type="scientific">Pristionchus mayeri</name>
    <dbReference type="NCBI Taxonomy" id="1317129"/>
    <lineage>
        <taxon>Eukaryota</taxon>
        <taxon>Metazoa</taxon>
        <taxon>Ecdysozoa</taxon>
        <taxon>Nematoda</taxon>
        <taxon>Chromadorea</taxon>
        <taxon>Rhabditida</taxon>
        <taxon>Rhabditina</taxon>
        <taxon>Diplogasteromorpha</taxon>
        <taxon>Diplogasteroidea</taxon>
        <taxon>Neodiplogasteridae</taxon>
        <taxon>Pristionchus</taxon>
    </lineage>
</organism>
<keyword evidence="1" id="KW-1133">Transmembrane helix</keyword>
<feature type="transmembrane region" description="Helical" evidence="1">
    <location>
        <begin position="20"/>
        <end position="41"/>
    </location>
</feature>
<dbReference type="PANTHER" id="PTHR47521">
    <property type="entry name" value="SERPENTINE RECEPTOR, CLASS E (EPSILON)-RELATED"/>
    <property type="match status" value="1"/>
</dbReference>
<protein>
    <recommendedName>
        <fullName evidence="4">G protein-coupled receptor</fullName>
    </recommendedName>
</protein>
<dbReference type="InterPro" id="IPR052860">
    <property type="entry name" value="NRL-GPCR1"/>
</dbReference>
<evidence type="ECO:0008006" key="4">
    <source>
        <dbReference type="Google" id="ProtNLM"/>
    </source>
</evidence>
<keyword evidence="1" id="KW-0472">Membrane</keyword>
<feature type="non-terminal residue" evidence="2">
    <location>
        <position position="224"/>
    </location>
</feature>
<feature type="non-terminal residue" evidence="2">
    <location>
        <position position="1"/>
    </location>
</feature>
<evidence type="ECO:0000313" key="2">
    <source>
        <dbReference type="EMBL" id="GMR56932.1"/>
    </source>
</evidence>
<dbReference type="AlphaFoldDB" id="A0AAN5D748"/>
<feature type="transmembrane region" description="Helical" evidence="1">
    <location>
        <begin position="53"/>
        <end position="79"/>
    </location>
</feature>
<keyword evidence="3" id="KW-1185">Reference proteome</keyword>
<dbReference type="Proteomes" id="UP001328107">
    <property type="component" value="Unassembled WGS sequence"/>
</dbReference>
<dbReference type="PANTHER" id="PTHR47521:SF7">
    <property type="entry name" value="SERPENTINE RECEPTOR CLASS EPSILON-6"/>
    <property type="match status" value="1"/>
</dbReference>
<keyword evidence="1" id="KW-0812">Transmembrane</keyword>
<comment type="caution">
    <text evidence="2">The sequence shown here is derived from an EMBL/GenBank/DDBJ whole genome shotgun (WGS) entry which is preliminary data.</text>
</comment>
<dbReference type="EMBL" id="BTRK01000006">
    <property type="protein sequence ID" value="GMR56932.1"/>
    <property type="molecule type" value="Genomic_DNA"/>
</dbReference>
<gene>
    <name evidence="2" type="ORF">PMAYCL1PPCAC_27127</name>
</gene>
<evidence type="ECO:0000256" key="1">
    <source>
        <dbReference type="SAM" id="Phobius"/>
    </source>
</evidence>